<gene>
    <name evidence="2" type="ORF">Q3O59_13305</name>
</gene>
<dbReference type="RefSeq" id="WP_305946050.1">
    <property type="nucleotide sequence ID" value="NZ_JAUZVY010000006.1"/>
</dbReference>
<name>A0ABT9GSP7_9GAMM</name>
<dbReference type="Proteomes" id="UP001236258">
    <property type="component" value="Unassembled WGS sequence"/>
</dbReference>
<reference evidence="2 3" key="1">
    <citation type="submission" date="2023-08" db="EMBL/GenBank/DDBJ databases">
        <authorList>
            <person name="Joshi A."/>
            <person name="Thite S."/>
        </authorList>
    </citation>
    <scope>NUCLEOTIDE SEQUENCE [LARGE SCALE GENOMIC DNA]</scope>
    <source>
        <strain evidence="2 3">1E1</strain>
    </source>
</reference>
<sequence>MITRTRTFLTASFLLMTPMVQAALGWHGPEPFRLDRLDGRQFDYNKESFLQRLSFTEQPLQGQQLWWQQNGWYGSGGSSRGKEFYIHSLLQQRLTFDAPVFLGVRHKRSEDLDGVYDRTLFGAGYQSSQGWDLGIWGEVNAAKEDMDIQLEANRVFADGSWLTGAVVFTDLQYNSKTYGENRYQQYPITLYATGGTELAGQRLAAFVNLNLKARYDNLEQQQSFSDEQVSAGISWQRKLTEQHQLTLEAQGLYGKRSAEALTEQSEALSWQLTRRFQQLTLEWQWFAHAQQPALGLQASRLDENDSRFAAGDRAAEYRREAFAYFRLERPWSEQWSWRPTFYAGYASVRSELRIHSDEPLHDRAWLGKFSPNWVWHLSAQSGAYLLINPTVKLHNLQFGGGNIQVHIPF</sequence>
<proteinExistence type="predicted"/>
<protein>
    <recommendedName>
        <fullName evidence="4">Capsule assembly protein Wzi</fullName>
    </recommendedName>
</protein>
<keyword evidence="3" id="KW-1185">Reference proteome</keyword>
<keyword evidence="1" id="KW-0732">Signal</keyword>
<evidence type="ECO:0000313" key="3">
    <source>
        <dbReference type="Proteomes" id="UP001236258"/>
    </source>
</evidence>
<dbReference type="EMBL" id="JAUZVY010000006">
    <property type="protein sequence ID" value="MDP4530001.1"/>
    <property type="molecule type" value="Genomic_DNA"/>
</dbReference>
<organism evidence="2 3">
    <name type="scientific">Alkalimonas delamerensis</name>
    <dbReference type="NCBI Taxonomy" id="265981"/>
    <lineage>
        <taxon>Bacteria</taxon>
        <taxon>Pseudomonadati</taxon>
        <taxon>Pseudomonadota</taxon>
        <taxon>Gammaproteobacteria</taxon>
        <taxon>Alkalimonas</taxon>
    </lineage>
</organism>
<evidence type="ECO:0000313" key="2">
    <source>
        <dbReference type="EMBL" id="MDP4530001.1"/>
    </source>
</evidence>
<evidence type="ECO:0000256" key="1">
    <source>
        <dbReference type="SAM" id="SignalP"/>
    </source>
</evidence>
<comment type="caution">
    <text evidence="2">The sequence shown here is derived from an EMBL/GenBank/DDBJ whole genome shotgun (WGS) entry which is preliminary data.</text>
</comment>
<feature type="chain" id="PRO_5046588654" description="Capsule assembly protein Wzi" evidence="1">
    <location>
        <begin position="23"/>
        <end position="409"/>
    </location>
</feature>
<feature type="signal peptide" evidence="1">
    <location>
        <begin position="1"/>
        <end position="22"/>
    </location>
</feature>
<accession>A0ABT9GSP7</accession>
<evidence type="ECO:0008006" key="4">
    <source>
        <dbReference type="Google" id="ProtNLM"/>
    </source>
</evidence>